<dbReference type="AlphaFoldDB" id="A0A8H6MM29"/>
<sequence>MVERSVVCLRELQFQSLSTWEHCHSQYVRTATSLGPGISNDKTALQRIGDEATSGVAPPAGDASGEEAGSTLVMLIGG</sequence>
<dbReference type="EMBL" id="WIGN01000335">
    <property type="protein sequence ID" value="KAF6798737.1"/>
    <property type="molecule type" value="Genomic_DNA"/>
</dbReference>
<proteinExistence type="predicted"/>
<name>A0A8H6MM29_9PEZI</name>
<dbReference type="Proteomes" id="UP000652219">
    <property type="component" value="Unassembled WGS sequence"/>
</dbReference>
<protein>
    <submittedName>
        <fullName evidence="1">Uncharacterized protein</fullName>
    </submittedName>
</protein>
<keyword evidence="2" id="KW-1185">Reference proteome</keyword>
<organism evidence="1 2">
    <name type="scientific">Colletotrichum sojae</name>
    <dbReference type="NCBI Taxonomy" id="2175907"/>
    <lineage>
        <taxon>Eukaryota</taxon>
        <taxon>Fungi</taxon>
        <taxon>Dikarya</taxon>
        <taxon>Ascomycota</taxon>
        <taxon>Pezizomycotina</taxon>
        <taxon>Sordariomycetes</taxon>
        <taxon>Hypocreomycetidae</taxon>
        <taxon>Glomerellales</taxon>
        <taxon>Glomerellaceae</taxon>
        <taxon>Colletotrichum</taxon>
        <taxon>Colletotrichum orchidearum species complex</taxon>
    </lineage>
</organism>
<gene>
    <name evidence="1" type="ORF">CSOJ01_12697</name>
</gene>
<evidence type="ECO:0000313" key="2">
    <source>
        <dbReference type="Proteomes" id="UP000652219"/>
    </source>
</evidence>
<reference evidence="1 2" key="1">
    <citation type="journal article" date="2020" name="Phytopathology">
        <title>Genome Sequence Resources of Colletotrichum truncatum, C. plurivorum, C. musicola, and C. sojae: Four Species Pathogenic to Soybean (Glycine max).</title>
        <authorList>
            <person name="Rogerio F."/>
            <person name="Boufleur T.R."/>
            <person name="Ciampi-Guillardi M."/>
            <person name="Sukno S.A."/>
            <person name="Thon M.R."/>
            <person name="Massola Junior N.S."/>
            <person name="Baroncelli R."/>
        </authorList>
    </citation>
    <scope>NUCLEOTIDE SEQUENCE [LARGE SCALE GENOMIC DNA]</scope>
    <source>
        <strain evidence="1 2">LFN0009</strain>
    </source>
</reference>
<evidence type="ECO:0000313" key="1">
    <source>
        <dbReference type="EMBL" id="KAF6798737.1"/>
    </source>
</evidence>
<comment type="caution">
    <text evidence="1">The sequence shown here is derived from an EMBL/GenBank/DDBJ whole genome shotgun (WGS) entry which is preliminary data.</text>
</comment>
<accession>A0A8H6MM29</accession>